<feature type="compositionally biased region" description="Basic and acidic residues" evidence="1">
    <location>
        <begin position="328"/>
        <end position="338"/>
    </location>
</feature>
<reference evidence="2 3" key="1">
    <citation type="submission" date="2024-04" db="EMBL/GenBank/DDBJ databases">
        <authorList>
            <person name="Waldvogel A.-M."/>
            <person name="Schoenle A."/>
        </authorList>
    </citation>
    <scope>NUCLEOTIDE SEQUENCE [LARGE SCALE GENOMIC DNA]</scope>
</reference>
<evidence type="ECO:0000256" key="1">
    <source>
        <dbReference type="SAM" id="MobiDB-lite"/>
    </source>
</evidence>
<feature type="compositionally biased region" description="Polar residues" evidence="1">
    <location>
        <begin position="369"/>
        <end position="378"/>
    </location>
</feature>
<evidence type="ECO:0000313" key="2">
    <source>
        <dbReference type="EMBL" id="CAL1582486.1"/>
    </source>
</evidence>
<sequence>MLPYWSRSRSTTKSETEELENAQDENDDVVSGKNGFDLVAKEDPTNNALPGPVDPIVHFELPLHLKFWPHKDSQGLDGVVMDYAVTVGVDGAGVTSEQLDFLTLQSNLVESSYGMVKELPTMVYTISEVKNLVTEVLQFGDLERGVILDSDMVEDTVHTPEVEKHDITSLSEPPQEVEASGSDAENLNDLLRTPIIEEVPFEETAQTADINPEDMETGEVKVAEVVPTLMHIPVLEEHHLEEMTESDVDLEPSTITTAIDEEGLASFVPDPEVVELAGGMAQPEESEGALLPDNELPKEEEVKDLSTDEEEEDSVLPIPDEVVIEESKPPVTDEKTEEPIDSAEDIPEAPKISTEDLTEDGIILVNVDESVNSEQPTVLSPEKESPFTRISDPSSDVQPEIIITSTVEEIQDRIRILELYAKDRQFADFVRQHQA</sequence>
<dbReference type="GO" id="GO:0007601">
    <property type="term" value="P:visual perception"/>
    <property type="evidence" value="ECO:0007669"/>
    <property type="project" value="InterPro"/>
</dbReference>
<dbReference type="EMBL" id="OZ035837">
    <property type="protein sequence ID" value="CAL1582486.1"/>
    <property type="molecule type" value="Genomic_DNA"/>
</dbReference>
<feature type="region of interest" description="Disordered" evidence="1">
    <location>
        <begin position="280"/>
        <end position="315"/>
    </location>
</feature>
<accession>A0AAV2K0C3</accession>
<dbReference type="GO" id="GO:0008201">
    <property type="term" value="F:heparin binding"/>
    <property type="evidence" value="ECO:0007669"/>
    <property type="project" value="TreeGrafter"/>
</dbReference>
<protein>
    <submittedName>
        <fullName evidence="2">Uncharacterized protein</fullName>
    </submittedName>
</protein>
<feature type="region of interest" description="Disordered" evidence="1">
    <location>
        <begin position="328"/>
        <end position="395"/>
    </location>
</feature>
<dbReference type="InterPro" id="IPR039861">
    <property type="entry name" value="IMPG"/>
</dbReference>
<gene>
    <name evidence="2" type="ORF">KC01_LOCUS13086</name>
</gene>
<proteinExistence type="predicted"/>
<feature type="compositionally biased region" description="Basic and acidic residues" evidence="1">
    <location>
        <begin position="295"/>
        <end position="306"/>
    </location>
</feature>
<keyword evidence="3" id="KW-1185">Reference proteome</keyword>
<dbReference type="PANTHER" id="PTHR12199">
    <property type="entry name" value="INTERPHOTORECEPTOR MATRIX PROTEOGLYCAN"/>
    <property type="match status" value="1"/>
</dbReference>
<dbReference type="Proteomes" id="UP001497482">
    <property type="component" value="Chromosome 15"/>
</dbReference>
<dbReference type="GO" id="GO:0005540">
    <property type="term" value="F:hyaluronic acid binding"/>
    <property type="evidence" value="ECO:0007669"/>
    <property type="project" value="TreeGrafter"/>
</dbReference>
<name>A0AAV2K0C3_KNICA</name>
<dbReference type="AlphaFoldDB" id="A0AAV2K0C3"/>
<organism evidence="2 3">
    <name type="scientific">Knipowitschia caucasica</name>
    <name type="common">Caucasian dwarf goby</name>
    <name type="synonym">Pomatoschistus caucasicus</name>
    <dbReference type="NCBI Taxonomy" id="637954"/>
    <lineage>
        <taxon>Eukaryota</taxon>
        <taxon>Metazoa</taxon>
        <taxon>Chordata</taxon>
        <taxon>Craniata</taxon>
        <taxon>Vertebrata</taxon>
        <taxon>Euteleostomi</taxon>
        <taxon>Actinopterygii</taxon>
        <taxon>Neopterygii</taxon>
        <taxon>Teleostei</taxon>
        <taxon>Neoteleostei</taxon>
        <taxon>Acanthomorphata</taxon>
        <taxon>Gobiaria</taxon>
        <taxon>Gobiiformes</taxon>
        <taxon>Gobioidei</taxon>
        <taxon>Gobiidae</taxon>
        <taxon>Gobiinae</taxon>
        <taxon>Knipowitschia</taxon>
    </lineage>
</organism>
<feature type="region of interest" description="Disordered" evidence="1">
    <location>
        <begin position="159"/>
        <end position="183"/>
    </location>
</feature>
<feature type="region of interest" description="Disordered" evidence="1">
    <location>
        <begin position="1"/>
        <end position="47"/>
    </location>
</feature>
<feature type="compositionally biased region" description="Low complexity" evidence="1">
    <location>
        <begin position="1"/>
        <end position="13"/>
    </location>
</feature>
<evidence type="ECO:0000313" key="3">
    <source>
        <dbReference type="Proteomes" id="UP001497482"/>
    </source>
</evidence>
<dbReference type="PANTHER" id="PTHR12199:SF4">
    <property type="entry name" value="INTERPHOTORECEPTOR MATRIX PROTEOGLYCAN 2"/>
    <property type="match status" value="1"/>
</dbReference>
<feature type="compositionally biased region" description="Acidic residues" evidence="1">
    <location>
        <begin position="17"/>
        <end position="28"/>
    </location>
</feature>